<name>A0A7G9B6B4_9FIRM</name>
<keyword evidence="1" id="KW-0472">Membrane</keyword>
<accession>A0A7G9B6B4</accession>
<protein>
    <submittedName>
        <fullName evidence="2">Molecular chaperone GrpE</fullName>
    </submittedName>
</protein>
<evidence type="ECO:0000313" key="2">
    <source>
        <dbReference type="EMBL" id="QNL45095.1"/>
    </source>
</evidence>
<reference evidence="2 3" key="1">
    <citation type="submission" date="2020-08" db="EMBL/GenBank/DDBJ databases">
        <authorList>
            <person name="Liu C."/>
            <person name="Sun Q."/>
        </authorList>
    </citation>
    <scope>NUCLEOTIDE SEQUENCE [LARGE SCALE GENOMIC DNA]</scope>
    <source>
        <strain evidence="2 3">NSJ-62</strain>
    </source>
</reference>
<dbReference type="AlphaFoldDB" id="A0A7G9B6B4"/>
<dbReference type="RefSeq" id="WP_009258932.1">
    <property type="nucleotide sequence ID" value="NZ_CP060490.1"/>
</dbReference>
<keyword evidence="1" id="KW-0812">Transmembrane</keyword>
<gene>
    <name evidence="2" type="ORF">H8790_03405</name>
</gene>
<dbReference type="Proteomes" id="UP000515960">
    <property type="component" value="Chromosome"/>
</dbReference>
<feature type="transmembrane region" description="Helical" evidence="1">
    <location>
        <begin position="54"/>
        <end position="72"/>
    </location>
</feature>
<keyword evidence="3" id="KW-1185">Reference proteome</keyword>
<dbReference type="KEGG" id="ohi:H8790_03405"/>
<dbReference type="EMBL" id="CP060490">
    <property type="protein sequence ID" value="QNL45095.1"/>
    <property type="molecule type" value="Genomic_DNA"/>
</dbReference>
<feature type="transmembrane region" description="Helical" evidence="1">
    <location>
        <begin position="6"/>
        <end position="23"/>
    </location>
</feature>
<organism evidence="2 3">
    <name type="scientific">Oscillibacter hominis</name>
    <dbReference type="NCBI Taxonomy" id="2763056"/>
    <lineage>
        <taxon>Bacteria</taxon>
        <taxon>Bacillati</taxon>
        <taxon>Bacillota</taxon>
        <taxon>Clostridia</taxon>
        <taxon>Eubacteriales</taxon>
        <taxon>Oscillospiraceae</taxon>
        <taxon>Oscillibacter</taxon>
    </lineage>
</organism>
<evidence type="ECO:0000313" key="3">
    <source>
        <dbReference type="Proteomes" id="UP000515960"/>
    </source>
</evidence>
<proteinExistence type="predicted"/>
<keyword evidence="1" id="KW-1133">Transmembrane helix</keyword>
<sequence>MFYAYIFLGAGILILSILFRLAAVFRLTIPLLYALVVPTLLSDWYYAHYTLANVIWYILLAVTVLSWVYSLVRKLSAIMERRRRGKEKEEILIQRVREAGLNGGGIVHIDDLQD</sequence>
<evidence type="ECO:0000256" key="1">
    <source>
        <dbReference type="SAM" id="Phobius"/>
    </source>
</evidence>